<dbReference type="Pfam" id="PF18145">
    <property type="entry name" value="SAVED"/>
    <property type="match status" value="1"/>
</dbReference>
<name>A0A1L3GMN4_9BACT</name>
<keyword evidence="1" id="KW-1133">Transmembrane helix</keyword>
<proteinExistence type="predicted"/>
<dbReference type="NCBIfam" id="NF033611">
    <property type="entry name" value="SAVED"/>
    <property type="match status" value="1"/>
</dbReference>
<keyword evidence="4" id="KW-1185">Reference proteome</keyword>
<feature type="transmembrane region" description="Helical" evidence="1">
    <location>
        <begin position="20"/>
        <end position="45"/>
    </location>
</feature>
<dbReference type="AlphaFoldDB" id="A0A1L3GMN4"/>
<dbReference type="RefSeq" id="WP_072283155.1">
    <property type="nucleotide sequence ID" value="NZ_CP015519.1"/>
</dbReference>
<dbReference type="OrthoDB" id="8687383at2"/>
<gene>
    <name evidence="3" type="ORF">A7E78_04685</name>
</gene>
<keyword evidence="1" id="KW-0472">Membrane</keyword>
<evidence type="ECO:0000313" key="4">
    <source>
        <dbReference type="Proteomes" id="UP000182517"/>
    </source>
</evidence>
<dbReference type="STRING" id="1842532.A7E78_04685"/>
<protein>
    <recommendedName>
        <fullName evidence="2">SMODS-associated and fused to various effectors domain-containing protein</fullName>
    </recommendedName>
</protein>
<evidence type="ECO:0000313" key="3">
    <source>
        <dbReference type="EMBL" id="APG27192.1"/>
    </source>
</evidence>
<dbReference type="KEGG" id="pef:A7E78_04685"/>
<evidence type="ECO:0000256" key="1">
    <source>
        <dbReference type="SAM" id="Phobius"/>
    </source>
</evidence>
<organism evidence="3 4">
    <name type="scientific">Syntrophotalea acetylenivorans</name>
    <dbReference type="NCBI Taxonomy" id="1842532"/>
    <lineage>
        <taxon>Bacteria</taxon>
        <taxon>Pseudomonadati</taxon>
        <taxon>Thermodesulfobacteriota</taxon>
        <taxon>Desulfuromonadia</taxon>
        <taxon>Desulfuromonadales</taxon>
        <taxon>Syntrophotaleaceae</taxon>
        <taxon>Syntrophotalea</taxon>
    </lineage>
</organism>
<dbReference type="InterPro" id="IPR040836">
    <property type="entry name" value="SAVED"/>
</dbReference>
<evidence type="ECO:0000259" key="2">
    <source>
        <dbReference type="Pfam" id="PF18145"/>
    </source>
</evidence>
<keyword evidence="1" id="KW-0812">Transmembrane</keyword>
<accession>A0A1L3GMN4</accession>
<feature type="domain" description="SMODS-associated and fused to various effectors" evidence="2">
    <location>
        <begin position="143"/>
        <end position="334"/>
    </location>
</feature>
<feature type="transmembrane region" description="Helical" evidence="1">
    <location>
        <begin position="66"/>
        <end position="84"/>
    </location>
</feature>
<sequence>MINLIWDMWDKWCKYKFTDPVFAFAKVCLRLGVTLLAGGVGWAIIISIKYRGIPASIEIGPSQPTFVGLLLIAVGLTLGIWRILKSSTTVGCFLVVHKGMPGMDLGNPKASLPGVCKRGEIREIQIPYLAEKKEVMRKIESVSDRIQQDINHKNECTSLAYAGMAPIPFLFYTGHLLTNRQHVKYILDWDRDYGIWHDLGAKPHNIKLKEERPASEALEEIAIAIPLSVEISEQSIHSTIGKNIPILWLRHPNGASRDSLNSEKDQILCSTQFYNCLAGIRSEYLGLKQVHLFVAAQASFVFRLGQSYTASTHPPISIYGFDAKAGVYDWSINISEQKVEII</sequence>
<dbReference type="EMBL" id="CP015519">
    <property type="protein sequence ID" value="APG27192.1"/>
    <property type="molecule type" value="Genomic_DNA"/>
</dbReference>
<dbReference type="Proteomes" id="UP000182517">
    <property type="component" value="Chromosome"/>
</dbReference>
<reference evidence="3 4" key="1">
    <citation type="journal article" date="2017" name="Genome Announc.">
        <title>Complete Genome Sequences of Two Acetylene-Fermenting Pelobacter acetylenicus Strains.</title>
        <authorList>
            <person name="Sutton J.M."/>
            <person name="Baesman S.M."/>
            <person name="Fierst J.L."/>
            <person name="Poret-Peterson A.T."/>
            <person name="Oremland R.S."/>
            <person name="Dunlap D.S."/>
            <person name="Akob D.M."/>
        </authorList>
    </citation>
    <scope>NUCLEOTIDE SEQUENCE [LARGE SCALE GENOMIC DNA]</scope>
    <source>
        <strain evidence="3 4">SFB93</strain>
    </source>
</reference>